<dbReference type="FunFam" id="3.40.50.720:FF:000084">
    <property type="entry name" value="Short-chain dehydrogenase reductase"/>
    <property type="match status" value="1"/>
</dbReference>
<evidence type="ECO:0000256" key="1">
    <source>
        <dbReference type="ARBA" id="ARBA00006484"/>
    </source>
</evidence>
<dbReference type="OrthoDB" id="9803333at2"/>
<dbReference type="InterPro" id="IPR020904">
    <property type="entry name" value="Sc_DH/Rdtase_CS"/>
</dbReference>
<comment type="similarity">
    <text evidence="1">Belongs to the short-chain dehydrogenases/reductases (SDR) family.</text>
</comment>
<dbReference type="PANTHER" id="PTHR42760">
    <property type="entry name" value="SHORT-CHAIN DEHYDROGENASES/REDUCTASES FAMILY MEMBER"/>
    <property type="match status" value="1"/>
</dbReference>
<dbReference type="Proteomes" id="UP000231501">
    <property type="component" value="Unassembled WGS sequence"/>
</dbReference>
<keyword evidence="4" id="KW-1185">Reference proteome</keyword>
<comment type="caution">
    <text evidence="3">The sequence shown here is derived from an EMBL/GenBank/DDBJ whole genome shotgun (WGS) entry which is preliminary data.</text>
</comment>
<dbReference type="SUPFAM" id="SSF51735">
    <property type="entry name" value="NAD(P)-binding Rossmann-fold domains"/>
    <property type="match status" value="1"/>
</dbReference>
<dbReference type="SMART" id="SM00822">
    <property type="entry name" value="PKS_KR"/>
    <property type="match status" value="1"/>
</dbReference>
<dbReference type="InterPro" id="IPR002347">
    <property type="entry name" value="SDR_fam"/>
</dbReference>
<dbReference type="Gene3D" id="3.40.50.720">
    <property type="entry name" value="NAD(P)-binding Rossmann-like Domain"/>
    <property type="match status" value="1"/>
</dbReference>
<dbReference type="Pfam" id="PF13561">
    <property type="entry name" value="adh_short_C2"/>
    <property type="match status" value="1"/>
</dbReference>
<dbReference type="EMBL" id="PEOG01000059">
    <property type="protein sequence ID" value="PIM51603.1"/>
    <property type="molecule type" value="Genomic_DNA"/>
</dbReference>
<proteinExistence type="inferred from homology"/>
<reference evidence="3 4" key="1">
    <citation type="submission" date="2017-11" db="EMBL/GenBank/DDBJ databases">
        <title>Draft genome sequence of Mitsuaria sp. HWN-4.</title>
        <authorList>
            <person name="Gundlapally S.R."/>
        </authorList>
    </citation>
    <scope>NUCLEOTIDE SEQUENCE [LARGE SCALE GENOMIC DNA]</scope>
    <source>
        <strain evidence="3 4">HWN-4</strain>
    </source>
</reference>
<evidence type="ECO:0000313" key="4">
    <source>
        <dbReference type="Proteomes" id="UP000231501"/>
    </source>
</evidence>
<name>A0A2G9C599_9BURK</name>
<dbReference type="InterPro" id="IPR057326">
    <property type="entry name" value="KR_dom"/>
</dbReference>
<protein>
    <submittedName>
        <fullName evidence="3">Oxidoreductase</fullName>
    </submittedName>
</protein>
<dbReference type="PRINTS" id="PR00080">
    <property type="entry name" value="SDRFAMILY"/>
</dbReference>
<accession>A0A2G9C599</accession>
<dbReference type="PRINTS" id="PR00081">
    <property type="entry name" value="GDHRDH"/>
</dbReference>
<dbReference type="PANTHER" id="PTHR42760:SF50">
    <property type="entry name" value="SHORT-CHAIN DEHYDROGENASE-RELATED"/>
    <property type="match status" value="1"/>
</dbReference>
<dbReference type="CDD" id="cd05233">
    <property type="entry name" value="SDR_c"/>
    <property type="match status" value="1"/>
</dbReference>
<dbReference type="PROSITE" id="PS00061">
    <property type="entry name" value="ADH_SHORT"/>
    <property type="match status" value="1"/>
</dbReference>
<feature type="domain" description="Ketoreductase" evidence="2">
    <location>
        <begin position="1"/>
        <end position="177"/>
    </location>
</feature>
<evidence type="ECO:0000259" key="2">
    <source>
        <dbReference type="SMART" id="SM00822"/>
    </source>
</evidence>
<dbReference type="InterPro" id="IPR036291">
    <property type="entry name" value="NAD(P)-bd_dom_sf"/>
</dbReference>
<sequence length="234" mass="24016">MVFGGSRGIGAGIAQRLARDGFDVALTYVSRPDAAEAVVAAIEVAGGRGLAIPADSADPAALRAAVERAVDRLGPLDVAVVNAGVLRHGTVDRMPLEDLDLSLNVNVRGVFLAIQAAVAQMRDGGRVITIGSNTAIRTGAPGTSVYAMTKAAVASMAQNLALDLAPRGITINNVQPGPVETDMSAPFADYLKDKLPMGRMGRPDEIGALVSFLAGPESGYMTGTSLTIDGGYIL</sequence>
<dbReference type="GO" id="GO:0016616">
    <property type="term" value="F:oxidoreductase activity, acting on the CH-OH group of donors, NAD or NADP as acceptor"/>
    <property type="evidence" value="ECO:0007669"/>
    <property type="project" value="TreeGrafter"/>
</dbReference>
<evidence type="ECO:0000313" key="3">
    <source>
        <dbReference type="EMBL" id="PIM51603.1"/>
    </source>
</evidence>
<dbReference type="AlphaFoldDB" id="A0A2G9C599"/>
<organism evidence="3 4">
    <name type="scientific">Roseateles chitinivorans</name>
    <dbReference type="NCBI Taxonomy" id="2917965"/>
    <lineage>
        <taxon>Bacteria</taxon>
        <taxon>Pseudomonadati</taxon>
        <taxon>Pseudomonadota</taxon>
        <taxon>Betaproteobacteria</taxon>
        <taxon>Burkholderiales</taxon>
        <taxon>Sphaerotilaceae</taxon>
        <taxon>Roseateles</taxon>
    </lineage>
</organism>
<gene>
    <name evidence="3" type="ORF">CS062_19040</name>
</gene>